<dbReference type="AlphaFoldDB" id="A0A6N9YTF1"/>
<reference evidence="2 3" key="1">
    <citation type="submission" date="2020-02" db="EMBL/GenBank/DDBJ databases">
        <authorList>
            <person name="Li X.-J."/>
            <person name="Feng X.-M."/>
        </authorList>
    </citation>
    <scope>NUCLEOTIDE SEQUENCE [LARGE SCALE GENOMIC DNA]</scope>
    <source>
        <strain evidence="2 3">CGMCC 4.7225</strain>
    </source>
</reference>
<evidence type="ECO:0000256" key="1">
    <source>
        <dbReference type="SAM" id="MobiDB-lite"/>
    </source>
</evidence>
<feature type="region of interest" description="Disordered" evidence="1">
    <location>
        <begin position="72"/>
        <end position="109"/>
    </location>
</feature>
<protein>
    <submittedName>
        <fullName evidence="2">Uncharacterized protein</fullName>
    </submittedName>
</protein>
<dbReference type="EMBL" id="JAAGOB010000019">
    <property type="protein sequence ID" value="NED98323.1"/>
    <property type="molecule type" value="Genomic_DNA"/>
</dbReference>
<proteinExistence type="predicted"/>
<evidence type="ECO:0000313" key="3">
    <source>
        <dbReference type="Proteomes" id="UP000469185"/>
    </source>
</evidence>
<accession>A0A6N9YTF1</accession>
<name>A0A6N9YTF1_9ACTN</name>
<keyword evidence="3" id="KW-1185">Reference proteome</keyword>
<organism evidence="2 3">
    <name type="scientific">Phytoactinopolyspora alkaliphila</name>
    <dbReference type="NCBI Taxonomy" id="1783498"/>
    <lineage>
        <taxon>Bacteria</taxon>
        <taxon>Bacillati</taxon>
        <taxon>Actinomycetota</taxon>
        <taxon>Actinomycetes</taxon>
        <taxon>Jiangellales</taxon>
        <taxon>Jiangellaceae</taxon>
        <taxon>Phytoactinopolyspora</taxon>
    </lineage>
</organism>
<dbReference type="Proteomes" id="UP000469185">
    <property type="component" value="Unassembled WGS sequence"/>
</dbReference>
<gene>
    <name evidence="2" type="ORF">G1H11_23770</name>
</gene>
<sequence length="109" mass="10813">MAGVMIAVAQEAKGKLVTAPATVEVPAAAVPEGPPREAAQATVRRETVTTGVRDQGRVGVMTLPAGPAARVRGGTTARVTGGAGTAESGARREDGANRVTARIRGAGGQ</sequence>
<comment type="caution">
    <text evidence="2">The sequence shown here is derived from an EMBL/GenBank/DDBJ whole genome shotgun (WGS) entry which is preliminary data.</text>
</comment>
<evidence type="ECO:0000313" key="2">
    <source>
        <dbReference type="EMBL" id="NED98323.1"/>
    </source>
</evidence>
<feature type="region of interest" description="Disordered" evidence="1">
    <location>
        <begin position="31"/>
        <end position="50"/>
    </location>
</feature>